<evidence type="ECO:0000313" key="2">
    <source>
        <dbReference type="EMBL" id="KIR22616.1"/>
    </source>
</evidence>
<sequence length="118" mass="13482">MNMLTPDPPITPEVFTRHHHQLHAVLIDAQPWFSAGDIGRLMGLHLNAALLRKLDVDQQQTLSLITHGRTDSTLMLSESGVYAMLIYHYYPENRCLRQWLTHEVVPTLRGKQRACALV</sequence>
<evidence type="ECO:0000259" key="1">
    <source>
        <dbReference type="PROSITE" id="PS51750"/>
    </source>
</evidence>
<evidence type="ECO:0000313" key="3">
    <source>
        <dbReference type="Proteomes" id="UP000032210"/>
    </source>
</evidence>
<proteinExistence type="predicted"/>
<gene>
    <name evidence="2" type="ORF">PFLU3_21160</name>
</gene>
<dbReference type="PATRIC" id="fig|294.125.peg.2166"/>
<dbReference type="AlphaFoldDB" id="A0A0D0TGR7"/>
<name>A0A0D0TGR7_PSEFL</name>
<organism evidence="2 3">
    <name type="scientific">Pseudomonas fluorescens</name>
    <dbReference type="NCBI Taxonomy" id="294"/>
    <lineage>
        <taxon>Bacteria</taxon>
        <taxon>Pseudomonadati</taxon>
        <taxon>Pseudomonadota</taxon>
        <taxon>Gammaproteobacteria</taxon>
        <taxon>Pseudomonadales</taxon>
        <taxon>Pseudomonadaceae</taxon>
        <taxon>Pseudomonas</taxon>
    </lineage>
</organism>
<comment type="caution">
    <text evidence="2">The sequence shown here is derived from an EMBL/GenBank/DDBJ whole genome shotgun (WGS) entry which is preliminary data.</text>
</comment>
<dbReference type="SMART" id="SM01040">
    <property type="entry name" value="Bro-N"/>
    <property type="match status" value="1"/>
</dbReference>
<dbReference type="InterPro" id="IPR003497">
    <property type="entry name" value="BRO_N_domain"/>
</dbReference>
<dbReference type="EMBL" id="JXCQ01000013">
    <property type="protein sequence ID" value="KIR22616.1"/>
    <property type="molecule type" value="Genomic_DNA"/>
</dbReference>
<feature type="domain" description="Bro-N" evidence="1">
    <location>
        <begin position="1"/>
        <end position="112"/>
    </location>
</feature>
<reference evidence="2 3" key="1">
    <citation type="submission" date="2015-01" db="EMBL/GenBank/DDBJ databases">
        <title>Genome sequence of the beneficial rhizobacterium Pseudomonas fluorescens 2-79.</title>
        <authorList>
            <person name="Thuermer A."/>
            <person name="Daniel R."/>
        </authorList>
    </citation>
    <scope>NUCLEOTIDE SEQUENCE [LARGE SCALE GENOMIC DNA]</scope>
    <source>
        <strain evidence="2 3">2-79</strain>
    </source>
</reference>
<dbReference type="PROSITE" id="PS51750">
    <property type="entry name" value="BRO_N"/>
    <property type="match status" value="1"/>
</dbReference>
<dbReference type="RefSeq" id="WP_043048318.1">
    <property type="nucleotide sequence ID" value="NZ_JXCQ01000013.1"/>
</dbReference>
<dbReference type="PANTHER" id="PTHR36180">
    <property type="entry name" value="DNA-BINDING PROTEIN-RELATED-RELATED"/>
    <property type="match status" value="1"/>
</dbReference>
<dbReference type="Pfam" id="PF02498">
    <property type="entry name" value="Bro-N"/>
    <property type="match status" value="1"/>
</dbReference>
<accession>A0A0D0TGR7</accession>
<protein>
    <recommendedName>
        <fullName evidence="1">Bro-N domain-containing protein</fullName>
    </recommendedName>
</protein>
<dbReference type="PANTHER" id="PTHR36180:SF2">
    <property type="entry name" value="BRO FAMILY PROTEIN"/>
    <property type="match status" value="1"/>
</dbReference>
<dbReference type="Proteomes" id="UP000032210">
    <property type="component" value="Unassembled WGS sequence"/>
</dbReference>